<evidence type="ECO:0000313" key="2">
    <source>
        <dbReference type="EMBL" id="KAJ7955847.1"/>
    </source>
</evidence>
<keyword evidence="1" id="KW-0175">Coiled coil</keyword>
<proteinExistence type="predicted"/>
<dbReference type="EMBL" id="JARAOO010000009">
    <property type="protein sequence ID" value="KAJ7955847.1"/>
    <property type="molecule type" value="Genomic_DNA"/>
</dbReference>
<keyword evidence="3" id="KW-1185">Reference proteome</keyword>
<dbReference type="Proteomes" id="UP001163823">
    <property type="component" value="Chromosome 9"/>
</dbReference>
<gene>
    <name evidence="2" type="ORF">O6P43_022374</name>
</gene>
<evidence type="ECO:0000256" key="1">
    <source>
        <dbReference type="SAM" id="Coils"/>
    </source>
</evidence>
<reference evidence="2" key="1">
    <citation type="journal article" date="2023" name="Science">
        <title>Elucidation of the pathway for biosynthesis of saponin adjuvants from the soapbark tree.</title>
        <authorList>
            <person name="Reed J."/>
            <person name="Orme A."/>
            <person name="El-Demerdash A."/>
            <person name="Owen C."/>
            <person name="Martin L.B.B."/>
            <person name="Misra R.C."/>
            <person name="Kikuchi S."/>
            <person name="Rejzek M."/>
            <person name="Martin A.C."/>
            <person name="Harkess A."/>
            <person name="Leebens-Mack J."/>
            <person name="Louveau T."/>
            <person name="Stephenson M.J."/>
            <person name="Osbourn A."/>
        </authorList>
    </citation>
    <scope>NUCLEOTIDE SEQUENCE</scope>
    <source>
        <strain evidence="2">S10</strain>
    </source>
</reference>
<sequence>MAAASDEEMNSLLSVFDQIYEDVKSGITEIQLLQSNYNSDIKKREALELTCNSLKQDNDRLAKLYTESLNNLADQLECRSKCQNLKEELKRVTDQLLRKENEYRNDMELLKEDCAAKIKNLEAQVKDFLLEKATYEATVSHLHQDLAAHKVHTQILTNRLDQVHFDVDSKYIFEIQDLKDCLLIEQEQKNELNKKVQHLEKELLISRAKLVEQQQDTTSSWHVETLKQKMMKLRKENEILKRKLSHSQEG</sequence>
<name>A0AAD7LDR1_QUISA</name>
<accession>A0AAD7LDR1</accession>
<comment type="caution">
    <text evidence="2">The sequence shown here is derived from an EMBL/GenBank/DDBJ whole genome shotgun (WGS) entry which is preliminary data.</text>
</comment>
<evidence type="ECO:0000313" key="3">
    <source>
        <dbReference type="Proteomes" id="UP001163823"/>
    </source>
</evidence>
<feature type="coiled-coil region" evidence="1">
    <location>
        <begin position="175"/>
        <end position="243"/>
    </location>
</feature>
<feature type="coiled-coil region" evidence="1">
    <location>
        <begin position="44"/>
        <end position="138"/>
    </location>
</feature>
<dbReference type="KEGG" id="qsa:O6P43_022374"/>
<protein>
    <submittedName>
        <fullName evidence="2">Protein At-4/1</fullName>
    </submittedName>
</protein>
<dbReference type="AlphaFoldDB" id="A0AAD7LDR1"/>
<organism evidence="2 3">
    <name type="scientific">Quillaja saponaria</name>
    <name type="common">Soap bark tree</name>
    <dbReference type="NCBI Taxonomy" id="32244"/>
    <lineage>
        <taxon>Eukaryota</taxon>
        <taxon>Viridiplantae</taxon>
        <taxon>Streptophyta</taxon>
        <taxon>Embryophyta</taxon>
        <taxon>Tracheophyta</taxon>
        <taxon>Spermatophyta</taxon>
        <taxon>Magnoliopsida</taxon>
        <taxon>eudicotyledons</taxon>
        <taxon>Gunneridae</taxon>
        <taxon>Pentapetalae</taxon>
        <taxon>rosids</taxon>
        <taxon>fabids</taxon>
        <taxon>Fabales</taxon>
        <taxon>Quillajaceae</taxon>
        <taxon>Quillaja</taxon>
    </lineage>
</organism>